<evidence type="ECO:0000313" key="2">
    <source>
        <dbReference type="EMBL" id="KAH7290820.1"/>
    </source>
</evidence>
<keyword evidence="3" id="KW-1185">Reference proteome</keyword>
<feature type="domain" description="Maintenance of Photosystem II under High light 2 C-terminal" evidence="1">
    <location>
        <begin position="111"/>
        <end position="217"/>
    </location>
</feature>
<proteinExistence type="predicted"/>
<dbReference type="EMBL" id="CM035435">
    <property type="protein sequence ID" value="KAH7290820.1"/>
    <property type="molecule type" value="Genomic_DNA"/>
</dbReference>
<dbReference type="Proteomes" id="UP000825935">
    <property type="component" value="Chromosome 30"/>
</dbReference>
<name>A0A8T2R472_CERRI</name>
<comment type="caution">
    <text evidence="2">The sequence shown here is derived from an EMBL/GenBank/DDBJ whole genome shotgun (WGS) entry which is preliminary data.</text>
</comment>
<protein>
    <recommendedName>
        <fullName evidence="1">Maintenance of Photosystem II under High light 2 C-terminal domain-containing protein</fullName>
    </recommendedName>
</protein>
<reference evidence="2" key="1">
    <citation type="submission" date="2021-08" db="EMBL/GenBank/DDBJ databases">
        <title>WGS assembly of Ceratopteris richardii.</title>
        <authorList>
            <person name="Marchant D.B."/>
            <person name="Chen G."/>
            <person name="Jenkins J."/>
            <person name="Shu S."/>
            <person name="Leebens-Mack J."/>
            <person name="Grimwood J."/>
            <person name="Schmutz J."/>
            <person name="Soltis P."/>
            <person name="Soltis D."/>
            <person name="Chen Z.-H."/>
        </authorList>
    </citation>
    <scope>NUCLEOTIDE SEQUENCE</scope>
    <source>
        <strain evidence="2">Whitten #5841</strain>
        <tissue evidence="2">Leaf</tissue>
    </source>
</reference>
<dbReference type="InterPro" id="IPR049072">
    <property type="entry name" value="MPH2_C"/>
</dbReference>
<dbReference type="OrthoDB" id="1924976at2759"/>
<dbReference type="InterPro" id="IPR038862">
    <property type="entry name" value="MPH2"/>
</dbReference>
<accession>A0A8T2R472</accession>
<sequence length="217" mass="23626">MASSLVSSFSSFSGSCIQQRLQQSRRILCKACHCESSPIEKPYLATNKDASTRRQVLTAVTACGLFLPLNNVAFALLEADDDEELLEKVKEDRKKKIKRRGEINSFKEETAYLQAAVYQLSRTGQALDANDFSAASKLLGGSLSEGWIANAEQALSKVSSSAEEQNEASVFSASLASLQTAVSKQDMDLCRSAFVESANALEKWSFMTGFADQLKGL</sequence>
<dbReference type="GO" id="GO:0010206">
    <property type="term" value="P:photosystem II repair"/>
    <property type="evidence" value="ECO:0007669"/>
    <property type="project" value="InterPro"/>
</dbReference>
<dbReference type="PANTHER" id="PTHR35742">
    <property type="entry name" value="THYLAKOID LUMENAL 16.5 KDA PROTEIN, CHLOROPLASTIC"/>
    <property type="match status" value="1"/>
</dbReference>
<dbReference type="OMA" id="WIANVKE"/>
<dbReference type="PANTHER" id="PTHR35742:SF1">
    <property type="entry name" value="THYLAKOID LUMENAL 16.5 KDA PROTEIN, CHLOROPLASTIC"/>
    <property type="match status" value="1"/>
</dbReference>
<dbReference type="Pfam" id="PF20675">
    <property type="entry name" value="MPH2"/>
    <property type="match status" value="1"/>
</dbReference>
<organism evidence="2 3">
    <name type="scientific">Ceratopteris richardii</name>
    <name type="common">Triangle waterfern</name>
    <dbReference type="NCBI Taxonomy" id="49495"/>
    <lineage>
        <taxon>Eukaryota</taxon>
        <taxon>Viridiplantae</taxon>
        <taxon>Streptophyta</taxon>
        <taxon>Embryophyta</taxon>
        <taxon>Tracheophyta</taxon>
        <taxon>Polypodiopsida</taxon>
        <taxon>Polypodiidae</taxon>
        <taxon>Polypodiales</taxon>
        <taxon>Pteridineae</taxon>
        <taxon>Pteridaceae</taxon>
        <taxon>Parkerioideae</taxon>
        <taxon>Ceratopteris</taxon>
    </lineage>
</organism>
<dbReference type="AlphaFoldDB" id="A0A8T2R472"/>
<evidence type="ECO:0000313" key="3">
    <source>
        <dbReference type="Proteomes" id="UP000825935"/>
    </source>
</evidence>
<gene>
    <name evidence="2" type="ORF">KP509_30G065600</name>
</gene>
<evidence type="ECO:0000259" key="1">
    <source>
        <dbReference type="Pfam" id="PF20675"/>
    </source>
</evidence>